<keyword evidence="3 6" id="KW-0540">Nuclease</keyword>
<dbReference type="NCBIfam" id="NF002141">
    <property type="entry name" value="PRK00977.1-5"/>
    <property type="match status" value="1"/>
</dbReference>
<dbReference type="Gene3D" id="1.10.287.1040">
    <property type="entry name" value="Exonuclease VII, small subunit"/>
    <property type="match status" value="1"/>
</dbReference>
<dbReference type="InterPro" id="IPR003761">
    <property type="entry name" value="Exonuc_VII_S"/>
</dbReference>
<gene>
    <name evidence="6" type="primary">xseB</name>
    <name evidence="8" type="ORF">BKK80_16305</name>
</gene>
<keyword evidence="9" id="KW-1185">Reference proteome</keyword>
<sequence>MPASPVARPDMPREKTAPVQPDDAPAPAAPPASYEAAMDELDALVASMESGALPLEESLAAYRRGAELVRYCQQKLERVEQQIKVLEGEVLKPMAEAGTQADTE</sequence>
<comment type="similarity">
    <text evidence="1 6">Belongs to the XseB family.</text>
</comment>
<dbReference type="NCBIfam" id="TIGR01280">
    <property type="entry name" value="xseB"/>
    <property type="match status" value="1"/>
</dbReference>
<evidence type="ECO:0000256" key="2">
    <source>
        <dbReference type="ARBA" id="ARBA00022490"/>
    </source>
</evidence>
<dbReference type="HAMAP" id="MF_00337">
    <property type="entry name" value="Exonuc_7_S"/>
    <property type="match status" value="1"/>
</dbReference>
<evidence type="ECO:0000256" key="1">
    <source>
        <dbReference type="ARBA" id="ARBA00009998"/>
    </source>
</evidence>
<accession>A0ABN4TSR2</accession>
<evidence type="ECO:0000256" key="7">
    <source>
        <dbReference type="SAM" id="MobiDB-lite"/>
    </source>
</evidence>
<dbReference type="Pfam" id="PF02609">
    <property type="entry name" value="Exonuc_VII_S"/>
    <property type="match status" value="1"/>
</dbReference>
<feature type="region of interest" description="Disordered" evidence="7">
    <location>
        <begin position="1"/>
        <end position="33"/>
    </location>
</feature>
<keyword evidence="5 6" id="KW-0269">Exonuclease</keyword>
<evidence type="ECO:0000256" key="6">
    <source>
        <dbReference type="HAMAP-Rule" id="MF_00337"/>
    </source>
</evidence>
<protein>
    <recommendedName>
        <fullName evidence="6">Exodeoxyribonuclease 7 small subunit</fullName>
        <ecNumber evidence="6">3.1.11.6</ecNumber>
    </recommendedName>
    <alternativeName>
        <fullName evidence="6">Exodeoxyribonuclease VII small subunit</fullName>
        <shortName evidence="6">Exonuclease VII small subunit</shortName>
    </alternativeName>
</protein>
<comment type="subcellular location">
    <subcellularLocation>
        <location evidence="6">Cytoplasm</location>
    </subcellularLocation>
</comment>
<comment type="catalytic activity">
    <reaction evidence="6">
        <text>Exonucleolytic cleavage in either 5'- to 3'- or 3'- to 5'-direction to yield nucleoside 5'-phosphates.</text>
        <dbReference type="EC" id="3.1.11.6"/>
    </reaction>
</comment>
<dbReference type="EMBL" id="CP017754">
    <property type="protein sequence ID" value="AOZ08198.1"/>
    <property type="molecule type" value="Genomic_DNA"/>
</dbReference>
<keyword evidence="2 6" id="KW-0963">Cytoplasm</keyword>
<name>A0ABN4TSR2_9BURK</name>
<evidence type="ECO:0000313" key="8">
    <source>
        <dbReference type="EMBL" id="AOZ08198.1"/>
    </source>
</evidence>
<organism evidence="8 9">
    <name type="scientific">Cupriavidus malaysiensis</name>
    <dbReference type="NCBI Taxonomy" id="367825"/>
    <lineage>
        <taxon>Bacteria</taxon>
        <taxon>Pseudomonadati</taxon>
        <taxon>Pseudomonadota</taxon>
        <taxon>Betaproteobacteria</taxon>
        <taxon>Burkholderiales</taxon>
        <taxon>Burkholderiaceae</taxon>
        <taxon>Cupriavidus</taxon>
    </lineage>
</organism>
<dbReference type="InterPro" id="IPR037004">
    <property type="entry name" value="Exonuc_VII_ssu_sf"/>
</dbReference>
<comment type="function">
    <text evidence="6">Bidirectionally degrades single-stranded DNA into large acid-insoluble oligonucleotides, which are then degraded further into small acid-soluble oligonucleotides.</text>
</comment>
<dbReference type="SUPFAM" id="SSF116842">
    <property type="entry name" value="XseB-like"/>
    <property type="match status" value="1"/>
</dbReference>
<reference evidence="8 9" key="1">
    <citation type="submission" date="2016-10" db="EMBL/GenBank/DDBJ databases">
        <title>Complete genome sequences of three Cupriavidus strains isolated from various Malaysian environments.</title>
        <authorList>
            <person name="Abdullah A.A.-A."/>
            <person name="Shafie N.A.H."/>
            <person name="Lau N.S."/>
        </authorList>
    </citation>
    <scope>NUCLEOTIDE SEQUENCE [LARGE SCALE GENOMIC DNA]</scope>
    <source>
        <strain evidence="8 9">USMAA1020</strain>
    </source>
</reference>
<dbReference type="EC" id="3.1.11.6" evidence="6"/>
<keyword evidence="4 6" id="KW-0378">Hydrolase</keyword>
<dbReference type="PANTHER" id="PTHR34137:SF1">
    <property type="entry name" value="EXODEOXYRIBONUCLEASE 7 SMALL SUBUNIT"/>
    <property type="match status" value="1"/>
</dbReference>
<evidence type="ECO:0000256" key="3">
    <source>
        <dbReference type="ARBA" id="ARBA00022722"/>
    </source>
</evidence>
<evidence type="ECO:0000256" key="5">
    <source>
        <dbReference type="ARBA" id="ARBA00022839"/>
    </source>
</evidence>
<proteinExistence type="inferred from homology"/>
<dbReference type="PANTHER" id="PTHR34137">
    <property type="entry name" value="EXODEOXYRIBONUCLEASE 7 SMALL SUBUNIT"/>
    <property type="match status" value="1"/>
</dbReference>
<evidence type="ECO:0000256" key="4">
    <source>
        <dbReference type="ARBA" id="ARBA00022801"/>
    </source>
</evidence>
<dbReference type="Proteomes" id="UP000177515">
    <property type="component" value="Chromosome 1"/>
</dbReference>
<evidence type="ECO:0000313" key="9">
    <source>
        <dbReference type="Proteomes" id="UP000177515"/>
    </source>
</evidence>
<comment type="subunit">
    <text evidence="6">Heterooligomer composed of large and small subunits.</text>
</comment>